<accession>U7V7N5</accession>
<reference evidence="1 2" key="1">
    <citation type="submission" date="2013-08" db="EMBL/GenBank/DDBJ databases">
        <authorList>
            <person name="Weinstock G."/>
            <person name="Sodergren E."/>
            <person name="Wylie T."/>
            <person name="Fulton L."/>
            <person name="Fulton R."/>
            <person name="Fronick C."/>
            <person name="O'Laughlin M."/>
            <person name="Godfrey J."/>
            <person name="Miner T."/>
            <person name="Herter B."/>
            <person name="Appelbaum E."/>
            <person name="Cordes M."/>
            <person name="Lek S."/>
            <person name="Wollam A."/>
            <person name="Pepin K.H."/>
            <person name="Palsikar V.B."/>
            <person name="Mitreva M."/>
            <person name="Wilson R.K."/>
        </authorList>
    </citation>
    <scope>NUCLEOTIDE SEQUENCE [LARGE SCALE GENOMIC DNA]</scope>
    <source>
        <strain evidence="1 2">F0184</strain>
    </source>
</reference>
<proteinExistence type="predicted"/>
<organism evidence="1 2">
    <name type="scientific">Rothia aeria F0184</name>
    <dbReference type="NCBI Taxonomy" id="888019"/>
    <lineage>
        <taxon>Bacteria</taxon>
        <taxon>Bacillati</taxon>
        <taxon>Actinomycetota</taxon>
        <taxon>Actinomycetes</taxon>
        <taxon>Micrococcales</taxon>
        <taxon>Micrococcaceae</taxon>
        <taxon>Rothia</taxon>
    </lineage>
</organism>
<dbReference type="HOGENOM" id="CLU_3204812_0_0_11"/>
<evidence type="ECO:0000313" key="1">
    <source>
        <dbReference type="EMBL" id="ERT66783.1"/>
    </source>
</evidence>
<dbReference type="AlphaFoldDB" id="U7V7N5"/>
<evidence type="ECO:0000313" key="2">
    <source>
        <dbReference type="Proteomes" id="UP000017174"/>
    </source>
</evidence>
<gene>
    <name evidence="1" type="ORF">HMPREF0742_00806</name>
</gene>
<dbReference type="Proteomes" id="UP000017174">
    <property type="component" value="Unassembled WGS sequence"/>
</dbReference>
<dbReference type="EMBL" id="AXZG01000029">
    <property type="protein sequence ID" value="ERT66783.1"/>
    <property type="molecule type" value="Genomic_DNA"/>
</dbReference>
<comment type="caution">
    <text evidence="1">The sequence shown here is derived from an EMBL/GenBank/DDBJ whole genome shotgun (WGS) entry which is preliminary data.</text>
</comment>
<protein>
    <submittedName>
        <fullName evidence="1">Uncharacterized protein</fullName>
    </submittedName>
</protein>
<sequence>MIKLVDCVAFLTVMFPAVNVSVFSIKRYLERIDPAPRQAKPGSMI</sequence>
<name>U7V7N5_9MICC</name>